<dbReference type="AlphaFoldDB" id="A0A0L7LPB9"/>
<protein>
    <submittedName>
        <fullName evidence="2">AP-3 complex subunit sigma-1</fullName>
    </submittedName>
</protein>
<dbReference type="EMBL" id="JTDY01000416">
    <property type="protein sequence ID" value="KOB77287.1"/>
    <property type="molecule type" value="Genomic_DNA"/>
</dbReference>
<proteinExistence type="predicted"/>
<name>A0A0L7LPB9_OPEBR</name>
<feature type="compositionally biased region" description="Polar residues" evidence="1">
    <location>
        <begin position="136"/>
        <end position="151"/>
    </location>
</feature>
<comment type="caution">
    <text evidence="2">The sequence shown here is derived from an EMBL/GenBank/DDBJ whole genome shotgun (WGS) entry which is preliminary data.</text>
</comment>
<evidence type="ECO:0000313" key="3">
    <source>
        <dbReference type="Proteomes" id="UP000037510"/>
    </source>
</evidence>
<gene>
    <name evidence="2" type="ORF">OBRU01_04330</name>
</gene>
<dbReference type="STRING" id="104452.A0A0L7LPB9"/>
<dbReference type="Proteomes" id="UP000037510">
    <property type="component" value="Unassembled WGS sequence"/>
</dbReference>
<accession>A0A0L7LPB9</accession>
<reference evidence="2 3" key="1">
    <citation type="journal article" date="2015" name="Genome Biol. Evol.">
        <title>The genome of winter moth (Operophtera brumata) provides a genomic perspective on sexual dimorphism and phenology.</title>
        <authorList>
            <person name="Derks M.F."/>
            <person name="Smit S."/>
            <person name="Salis L."/>
            <person name="Schijlen E."/>
            <person name="Bossers A."/>
            <person name="Mateman C."/>
            <person name="Pijl A.S."/>
            <person name="de Ridder D."/>
            <person name="Groenen M.A."/>
            <person name="Visser M.E."/>
            <person name="Megens H.J."/>
        </authorList>
    </citation>
    <scope>NUCLEOTIDE SEQUENCE [LARGE SCALE GENOMIC DNA]</scope>
    <source>
        <strain evidence="2">WM2013NL</strain>
        <tissue evidence="2">Head and thorax</tissue>
    </source>
</reference>
<dbReference type="InterPro" id="IPR011012">
    <property type="entry name" value="Longin-like_dom_sf"/>
</dbReference>
<evidence type="ECO:0000313" key="2">
    <source>
        <dbReference type="EMBL" id="KOB77287.1"/>
    </source>
</evidence>
<sequence length="151" mass="17303">MIKAILVFNNHGKPRLSKFYQYFVSESFYILLSRRVYRLRLRAPSPPSRGAFPTTPAALASNIMSSIYPQDKYTNMQRDTSLGQNQTNPKDTFPKFFGSETLSAKFSESFSENYQQTDGVNFPEYENRHSDGYQDLSGTTNDYQYSEGTVV</sequence>
<evidence type="ECO:0000256" key="1">
    <source>
        <dbReference type="SAM" id="MobiDB-lite"/>
    </source>
</evidence>
<dbReference type="SUPFAM" id="SSF64356">
    <property type="entry name" value="SNARE-like"/>
    <property type="match status" value="1"/>
</dbReference>
<organism evidence="2 3">
    <name type="scientific">Operophtera brumata</name>
    <name type="common">Winter moth</name>
    <name type="synonym">Phalaena brumata</name>
    <dbReference type="NCBI Taxonomy" id="104452"/>
    <lineage>
        <taxon>Eukaryota</taxon>
        <taxon>Metazoa</taxon>
        <taxon>Ecdysozoa</taxon>
        <taxon>Arthropoda</taxon>
        <taxon>Hexapoda</taxon>
        <taxon>Insecta</taxon>
        <taxon>Pterygota</taxon>
        <taxon>Neoptera</taxon>
        <taxon>Endopterygota</taxon>
        <taxon>Lepidoptera</taxon>
        <taxon>Glossata</taxon>
        <taxon>Ditrysia</taxon>
        <taxon>Geometroidea</taxon>
        <taxon>Geometridae</taxon>
        <taxon>Larentiinae</taxon>
        <taxon>Operophtera</taxon>
    </lineage>
</organism>
<dbReference type="Gene3D" id="3.30.450.60">
    <property type="match status" value="1"/>
</dbReference>
<keyword evidence="3" id="KW-1185">Reference proteome</keyword>
<feature type="region of interest" description="Disordered" evidence="1">
    <location>
        <begin position="120"/>
        <end position="151"/>
    </location>
</feature>